<accession>A0A9P9J2S5</accession>
<dbReference type="GO" id="GO:0000981">
    <property type="term" value="F:DNA-binding transcription factor activity, RNA polymerase II-specific"/>
    <property type="evidence" value="ECO:0007669"/>
    <property type="project" value="InterPro"/>
</dbReference>
<dbReference type="Gene3D" id="4.10.240.10">
    <property type="entry name" value="Zn(2)-C6 fungal-type DNA-binding domain"/>
    <property type="match status" value="1"/>
</dbReference>
<dbReference type="InterPro" id="IPR036864">
    <property type="entry name" value="Zn2-C6_fun-type_DNA-bd_sf"/>
</dbReference>
<dbReference type="Proteomes" id="UP000717696">
    <property type="component" value="Unassembled WGS sequence"/>
</dbReference>
<dbReference type="SMART" id="SM00066">
    <property type="entry name" value="GAL4"/>
    <property type="match status" value="1"/>
</dbReference>
<dbReference type="InterPro" id="IPR004507">
    <property type="entry name" value="UbiX-like"/>
</dbReference>
<dbReference type="PANTHER" id="PTHR43374:SF1">
    <property type="entry name" value="FLAVIN PRENYLTRANSFERASE PAD1, MITOCHONDRIAL"/>
    <property type="match status" value="1"/>
</dbReference>
<dbReference type="GO" id="GO:0016831">
    <property type="term" value="F:carboxy-lyase activity"/>
    <property type="evidence" value="ECO:0007669"/>
    <property type="project" value="TreeGrafter"/>
</dbReference>
<dbReference type="Pfam" id="PF00172">
    <property type="entry name" value="Zn_clus"/>
    <property type="match status" value="1"/>
</dbReference>
<evidence type="ECO:0000313" key="6">
    <source>
        <dbReference type="Proteomes" id="UP000717696"/>
    </source>
</evidence>
<evidence type="ECO:0000256" key="2">
    <source>
        <dbReference type="ARBA" id="ARBA00023242"/>
    </source>
</evidence>
<dbReference type="GO" id="GO:0006351">
    <property type="term" value="P:DNA-templated transcription"/>
    <property type="evidence" value="ECO:0007669"/>
    <property type="project" value="InterPro"/>
</dbReference>
<dbReference type="GO" id="GO:0008270">
    <property type="term" value="F:zinc ion binding"/>
    <property type="evidence" value="ECO:0007669"/>
    <property type="project" value="InterPro"/>
</dbReference>
<dbReference type="PROSITE" id="PS50048">
    <property type="entry name" value="ZN2_CY6_FUNGAL_2"/>
    <property type="match status" value="1"/>
</dbReference>
<proteinExistence type="predicted"/>
<feature type="compositionally biased region" description="Basic residues" evidence="3">
    <location>
        <begin position="17"/>
        <end position="27"/>
    </location>
</feature>
<organism evidence="5 6">
    <name type="scientific">Dactylonectria estremocensis</name>
    <dbReference type="NCBI Taxonomy" id="1079267"/>
    <lineage>
        <taxon>Eukaryota</taxon>
        <taxon>Fungi</taxon>
        <taxon>Dikarya</taxon>
        <taxon>Ascomycota</taxon>
        <taxon>Pezizomycotina</taxon>
        <taxon>Sordariomycetes</taxon>
        <taxon>Hypocreomycetidae</taxon>
        <taxon>Hypocreales</taxon>
        <taxon>Nectriaceae</taxon>
        <taxon>Dactylonectria</taxon>
    </lineage>
</organism>
<evidence type="ECO:0000256" key="1">
    <source>
        <dbReference type="ARBA" id="ARBA00022723"/>
    </source>
</evidence>
<evidence type="ECO:0000256" key="3">
    <source>
        <dbReference type="SAM" id="MobiDB-lite"/>
    </source>
</evidence>
<dbReference type="InterPro" id="IPR007219">
    <property type="entry name" value="XnlR_reg_dom"/>
</dbReference>
<name>A0A9P9J2S5_9HYPO</name>
<keyword evidence="2" id="KW-0539">Nucleus</keyword>
<gene>
    <name evidence="5" type="ORF">B0J13DRAFT_554776</name>
</gene>
<dbReference type="InterPro" id="IPR001138">
    <property type="entry name" value="Zn2Cys6_DnaBD"/>
</dbReference>
<keyword evidence="6" id="KW-1185">Reference proteome</keyword>
<dbReference type="AlphaFoldDB" id="A0A9P9J2S5"/>
<keyword evidence="1" id="KW-0479">Metal-binding</keyword>
<dbReference type="Pfam" id="PF04082">
    <property type="entry name" value="Fungal_trans"/>
    <property type="match status" value="1"/>
</dbReference>
<protein>
    <submittedName>
        <fullName evidence="5">C6 zinc finger domain-containing protein</fullName>
    </submittedName>
</protein>
<dbReference type="PROSITE" id="PS00463">
    <property type="entry name" value="ZN2_CY6_FUNGAL_1"/>
    <property type="match status" value="1"/>
</dbReference>
<comment type="caution">
    <text evidence="5">The sequence shown here is derived from an EMBL/GenBank/DDBJ whole genome shotgun (WGS) entry which is preliminary data.</text>
</comment>
<evidence type="ECO:0000259" key="4">
    <source>
        <dbReference type="PROSITE" id="PS50048"/>
    </source>
</evidence>
<dbReference type="OrthoDB" id="1747771at2759"/>
<feature type="region of interest" description="Disordered" evidence="3">
    <location>
        <begin position="1"/>
        <end position="27"/>
    </location>
</feature>
<feature type="region of interest" description="Disordered" evidence="3">
    <location>
        <begin position="59"/>
        <end position="109"/>
    </location>
</feature>
<dbReference type="GO" id="GO:0003677">
    <property type="term" value="F:DNA binding"/>
    <property type="evidence" value="ECO:0007669"/>
    <property type="project" value="InterPro"/>
</dbReference>
<feature type="compositionally biased region" description="Polar residues" evidence="3">
    <location>
        <begin position="1"/>
        <end position="16"/>
    </location>
</feature>
<feature type="domain" description="Zn(2)-C6 fungal-type" evidence="4">
    <location>
        <begin position="28"/>
        <end position="59"/>
    </location>
</feature>
<dbReference type="EMBL" id="JAGMUU010000010">
    <property type="protein sequence ID" value="KAH7144165.1"/>
    <property type="molecule type" value="Genomic_DNA"/>
</dbReference>
<dbReference type="PANTHER" id="PTHR43374">
    <property type="entry name" value="FLAVIN PRENYLTRANSFERASE"/>
    <property type="match status" value="1"/>
</dbReference>
<dbReference type="SMART" id="SM00906">
    <property type="entry name" value="Fungal_trans"/>
    <property type="match status" value="1"/>
</dbReference>
<sequence length="608" mass="67498">MPPQGADQSSPSLKQTLRSRHLSRHRPSCLPCRERKVKCTKETPCSTCIKRGHPDLCTYKDSLSRQPQRPHRASPRSSPATPQNAQHEQRGDASGPSEQLTNPSLLDDNSLFTLTRPHSAATTDNPDRTIAFQAGILPLLGANPGEQVSDTSTDLAATIYHSFPDDQVLLELFELYRSRVHPFHAITYNLDGIEHKLCVFIKDRESGASGNPRRLVQDSHWLCLLHAILASGAQFSDLSLQRRSEVSQNHIRLAFESLRSNDYLAQPSVFTLQTLLLLGSALQNDMKPQAAWVLGGTTVRLAQCLGLHKAPGRRSQSLISAQEASLLRMAIVWQDSLLSLAFDRSPGSYDMDHKADLENLDPATNNEGIGYRAAMNWLCHTSLQHLSHKSTVESTPDPKSLFHDIELIESALSEHLLDRSSCKSIRQVQEFYAFSLHKSFVVATLCRPFVSIIRPPSMESTENPSVLGHFQEALRRGAWAYVRLRHVADYARRSWASIHNGLSSVLLLSLMKATRNSADTRELQIELINSLVEADADSESARGPGSTAHQLSVTHKKALDALQRLKCLSDNDRNSEITRDVLGDLTGLDPLSTEMDITTILDDSTQLE</sequence>
<dbReference type="CDD" id="cd00067">
    <property type="entry name" value="GAL4"/>
    <property type="match status" value="1"/>
</dbReference>
<evidence type="ECO:0000313" key="5">
    <source>
        <dbReference type="EMBL" id="KAH7144165.1"/>
    </source>
</evidence>
<dbReference type="CDD" id="cd12148">
    <property type="entry name" value="fungal_TF_MHR"/>
    <property type="match status" value="1"/>
</dbReference>
<dbReference type="SUPFAM" id="SSF57701">
    <property type="entry name" value="Zn2/Cys6 DNA-binding domain"/>
    <property type="match status" value="1"/>
</dbReference>
<feature type="compositionally biased region" description="Polar residues" evidence="3">
    <location>
        <begin position="75"/>
        <end position="86"/>
    </location>
</feature>
<reference evidence="5" key="1">
    <citation type="journal article" date="2021" name="Nat. Commun.">
        <title>Genetic determinants of endophytism in the Arabidopsis root mycobiome.</title>
        <authorList>
            <person name="Mesny F."/>
            <person name="Miyauchi S."/>
            <person name="Thiergart T."/>
            <person name="Pickel B."/>
            <person name="Atanasova L."/>
            <person name="Karlsson M."/>
            <person name="Huettel B."/>
            <person name="Barry K.W."/>
            <person name="Haridas S."/>
            <person name="Chen C."/>
            <person name="Bauer D."/>
            <person name="Andreopoulos W."/>
            <person name="Pangilinan J."/>
            <person name="LaButti K."/>
            <person name="Riley R."/>
            <person name="Lipzen A."/>
            <person name="Clum A."/>
            <person name="Drula E."/>
            <person name="Henrissat B."/>
            <person name="Kohler A."/>
            <person name="Grigoriev I.V."/>
            <person name="Martin F.M."/>
            <person name="Hacquard S."/>
        </authorList>
    </citation>
    <scope>NUCLEOTIDE SEQUENCE</scope>
    <source>
        <strain evidence="5">MPI-CAGE-AT-0021</strain>
    </source>
</reference>